<dbReference type="Proteomes" id="UP000827889">
    <property type="component" value="Chromosome 8"/>
</dbReference>
<sequence length="172" mass="19378">MAEKDEDFQIRRDAKIIKYLLPSIGIEEYEPCVVDRMLELWYKYAGDALTQHAGKGKVLIDSDDIKACDSVKGQRHLLITSSSPRRLICLEASLARAGKKQKQDSITPRTVAGPGTLLPSEQTLISPNYQLAIPEKQSLEEAEQDEVAKLNPSLEQSTELEEEMEMNDSWEE</sequence>
<comment type="subcellular location">
    <subcellularLocation>
        <location evidence="1">Nucleus</location>
    </subcellularLocation>
</comment>
<evidence type="ECO:0000313" key="7">
    <source>
        <dbReference type="Proteomes" id="UP000827889"/>
    </source>
</evidence>
<keyword evidence="5" id="KW-0539">Nucleus</keyword>
<dbReference type="RefSeq" id="XP_048140283.1">
    <property type="nucleotide sequence ID" value="XM_048284326.1"/>
</dbReference>
<feature type="compositionally biased region" description="Acidic residues" evidence="6">
    <location>
        <begin position="158"/>
        <end position="172"/>
    </location>
</feature>
<dbReference type="Gene3D" id="1.10.20.10">
    <property type="entry name" value="Histone, subunit A"/>
    <property type="match status" value="1"/>
</dbReference>
<gene>
    <name evidence="8" type="primary">LOC115729047</name>
</gene>
<evidence type="ECO:0000256" key="1">
    <source>
        <dbReference type="ARBA" id="ARBA00004123"/>
    </source>
</evidence>
<dbReference type="InterPro" id="IPR003162">
    <property type="entry name" value="TFIID-31"/>
</dbReference>
<dbReference type="InterPro" id="IPR009072">
    <property type="entry name" value="Histone-fold"/>
</dbReference>
<dbReference type="Pfam" id="PF02291">
    <property type="entry name" value="TFIID-31kDa"/>
    <property type="match status" value="1"/>
</dbReference>
<name>A0ABM3HUK1_9MYRT</name>
<comment type="similarity">
    <text evidence="2">Belongs to the TAF9 family.</text>
</comment>
<evidence type="ECO:0000256" key="3">
    <source>
        <dbReference type="ARBA" id="ARBA00023015"/>
    </source>
</evidence>
<reference evidence="8" key="1">
    <citation type="submission" date="2025-08" db="UniProtKB">
        <authorList>
            <consortium name="RefSeq"/>
        </authorList>
    </citation>
    <scope>IDENTIFICATION</scope>
    <source>
        <tissue evidence="8">Leaf</tissue>
    </source>
</reference>
<keyword evidence="4" id="KW-0804">Transcription</keyword>
<keyword evidence="3" id="KW-0805">Transcription regulation</keyword>
<evidence type="ECO:0000256" key="2">
    <source>
        <dbReference type="ARBA" id="ARBA00007646"/>
    </source>
</evidence>
<dbReference type="GeneID" id="115729047"/>
<accession>A0ABM3HUK1</accession>
<keyword evidence="7" id="KW-1185">Reference proteome</keyword>
<evidence type="ECO:0000256" key="6">
    <source>
        <dbReference type="SAM" id="MobiDB-lite"/>
    </source>
</evidence>
<dbReference type="PANTHER" id="PTHR48068:SF4">
    <property type="entry name" value="TATA-BOX BINDING PROTEIN ASSOCIATED FACTOR 9"/>
    <property type="match status" value="1"/>
</dbReference>
<evidence type="ECO:0000256" key="5">
    <source>
        <dbReference type="ARBA" id="ARBA00023242"/>
    </source>
</evidence>
<feature type="region of interest" description="Disordered" evidence="6">
    <location>
        <begin position="137"/>
        <end position="172"/>
    </location>
</feature>
<organism evidence="7 8">
    <name type="scientific">Rhodamnia argentea</name>
    <dbReference type="NCBI Taxonomy" id="178133"/>
    <lineage>
        <taxon>Eukaryota</taxon>
        <taxon>Viridiplantae</taxon>
        <taxon>Streptophyta</taxon>
        <taxon>Embryophyta</taxon>
        <taxon>Tracheophyta</taxon>
        <taxon>Spermatophyta</taxon>
        <taxon>Magnoliopsida</taxon>
        <taxon>eudicotyledons</taxon>
        <taxon>Gunneridae</taxon>
        <taxon>Pentapetalae</taxon>
        <taxon>rosids</taxon>
        <taxon>malvids</taxon>
        <taxon>Myrtales</taxon>
        <taxon>Myrtaceae</taxon>
        <taxon>Myrtoideae</taxon>
        <taxon>Myrteae</taxon>
        <taxon>Australasian group</taxon>
        <taxon>Rhodamnia</taxon>
    </lineage>
</organism>
<dbReference type="InterPro" id="IPR051431">
    <property type="entry name" value="TFIID_subunit_9"/>
</dbReference>
<proteinExistence type="inferred from homology"/>
<dbReference type="PANTHER" id="PTHR48068">
    <property type="entry name" value="TAF9 RNA POLYMERASE II, TATA BOX-BINDING PROTEIN (TBP)-ASSOCIATED FACTOR"/>
    <property type="match status" value="1"/>
</dbReference>
<evidence type="ECO:0000256" key="4">
    <source>
        <dbReference type="ARBA" id="ARBA00023163"/>
    </source>
</evidence>
<protein>
    <submittedName>
        <fullName evidence="8">Transcription initiation factor TFIID subunit 9-like</fullName>
    </submittedName>
</protein>
<evidence type="ECO:0000313" key="8">
    <source>
        <dbReference type="RefSeq" id="XP_048140283.1"/>
    </source>
</evidence>